<dbReference type="EMBL" id="AMYB01000009">
    <property type="protein sequence ID" value="OAC98908.1"/>
    <property type="molecule type" value="Genomic_DNA"/>
</dbReference>
<feature type="region of interest" description="Disordered" evidence="3">
    <location>
        <begin position="815"/>
        <end position="922"/>
    </location>
</feature>
<keyword evidence="1" id="KW-0880">Kelch repeat</keyword>
<feature type="compositionally biased region" description="Polar residues" evidence="3">
    <location>
        <begin position="815"/>
        <end position="839"/>
    </location>
</feature>
<dbReference type="PANTHER" id="PTHR46093">
    <property type="entry name" value="ACYL-COA-BINDING DOMAIN-CONTAINING PROTEIN 5"/>
    <property type="match status" value="1"/>
</dbReference>
<feature type="domain" description="Attractin/MKLN-like beta-propeller" evidence="6">
    <location>
        <begin position="36"/>
        <end position="284"/>
    </location>
</feature>
<dbReference type="PANTHER" id="PTHR46093:SF18">
    <property type="entry name" value="FIBRONECTIN TYPE-III DOMAIN-CONTAINING PROTEIN"/>
    <property type="match status" value="1"/>
</dbReference>
<reference evidence="7 8" key="1">
    <citation type="submission" date="2015-06" db="EMBL/GenBank/DDBJ databases">
        <title>Expansion of signal transduction pathways in fungi by whole-genome duplication.</title>
        <authorList>
            <consortium name="DOE Joint Genome Institute"/>
            <person name="Corrochano L.M."/>
            <person name="Kuo A."/>
            <person name="Marcet-Houben M."/>
            <person name="Polaino S."/>
            <person name="Salamov A."/>
            <person name="Villalobos J.M."/>
            <person name="Alvarez M.I."/>
            <person name="Avalos J."/>
            <person name="Benito E.P."/>
            <person name="Benoit I."/>
            <person name="Burger G."/>
            <person name="Camino L.P."/>
            <person name="Canovas D."/>
            <person name="Cerda-Olmedo E."/>
            <person name="Cheng J.-F."/>
            <person name="Dominguez A."/>
            <person name="Elias M."/>
            <person name="Eslava A.P."/>
            <person name="Glaser F."/>
            <person name="Grimwood J."/>
            <person name="Gutierrez G."/>
            <person name="Heitman J."/>
            <person name="Henrissat B."/>
            <person name="Iturriaga E.A."/>
            <person name="Lang B.F."/>
            <person name="Lavin J.L."/>
            <person name="Lee S."/>
            <person name="Li W."/>
            <person name="Lindquist E."/>
            <person name="Lopez-Garcia S."/>
            <person name="Luque E.M."/>
            <person name="Marcos A.T."/>
            <person name="Martin J."/>
            <person name="Mccluskey K."/>
            <person name="Medina H.R."/>
            <person name="Miralles-Duran A."/>
            <person name="Miyazaki A."/>
            <person name="Munoz-Torres E."/>
            <person name="Oguiza J.A."/>
            <person name="Ohm R."/>
            <person name="Olmedo M."/>
            <person name="Orejas M."/>
            <person name="Ortiz-Castellanos L."/>
            <person name="Pisabarro A.G."/>
            <person name="Rodriguez-Romero J."/>
            <person name="Ruiz-Herrera J."/>
            <person name="Ruiz-Vazquez R."/>
            <person name="Sanz C."/>
            <person name="Schackwitz W."/>
            <person name="Schmutz J."/>
            <person name="Shahriari M."/>
            <person name="Shelest E."/>
            <person name="Silva-Franco F."/>
            <person name="Soanes D."/>
            <person name="Syed K."/>
            <person name="Tagua V.G."/>
            <person name="Talbot N.J."/>
            <person name="Thon M."/>
            <person name="De Vries R.P."/>
            <person name="Wiebenga A."/>
            <person name="Yadav J.S."/>
            <person name="Braun E.L."/>
            <person name="Baker S."/>
            <person name="Garre V."/>
            <person name="Horwitz B."/>
            <person name="Torres-Martinez S."/>
            <person name="Idnurm A."/>
            <person name="Herrera-Estrella A."/>
            <person name="Gabaldon T."/>
            <person name="Grigoriev I.V."/>
        </authorList>
    </citation>
    <scope>NUCLEOTIDE SEQUENCE [LARGE SCALE GENOMIC DNA]</scope>
    <source>
        <strain evidence="7 8">CBS 277.49</strain>
    </source>
</reference>
<name>A0A168HKW9_MUCCL</name>
<dbReference type="InterPro" id="IPR006652">
    <property type="entry name" value="Kelch_1"/>
</dbReference>
<feature type="transmembrane region" description="Helical" evidence="4">
    <location>
        <begin position="428"/>
        <end position="446"/>
    </location>
</feature>
<evidence type="ECO:0000256" key="3">
    <source>
        <dbReference type="SAM" id="MobiDB-lite"/>
    </source>
</evidence>
<feature type="chain" id="PRO_5007897603" description="Attractin/MKLN-like beta-propeller domain-containing protein" evidence="5">
    <location>
        <begin position="19"/>
        <end position="922"/>
    </location>
</feature>
<feature type="compositionally biased region" description="Polar residues" evidence="3">
    <location>
        <begin position="912"/>
        <end position="922"/>
    </location>
</feature>
<organism evidence="7 8">
    <name type="scientific">Mucor lusitanicus CBS 277.49</name>
    <dbReference type="NCBI Taxonomy" id="747725"/>
    <lineage>
        <taxon>Eukaryota</taxon>
        <taxon>Fungi</taxon>
        <taxon>Fungi incertae sedis</taxon>
        <taxon>Mucoromycota</taxon>
        <taxon>Mucoromycotina</taxon>
        <taxon>Mucoromycetes</taxon>
        <taxon>Mucorales</taxon>
        <taxon>Mucorineae</taxon>
        <taxon>Mucoraceae</taxon>
        <taxon>Mucor</taxon>
    </lineage>
</organism>
<keyword evidence="4" id="KW-0812">Transmembrane</keyword>
<dbReference type="STRING" id="747725.A0A168HKW9"/>
<comment type="caution">
    <text evidence="7">The sequence shown here is derived from an EMBL/GenBank/DDBJ whole genome shotgun (WGS) entry which is preliminary data.</text>
</comment>
<keyword evidence="4" id="KW-0472">Membrane</keyword>
<dbReference type="InterPro" id="IPR056737">
    <property type="entry name" value="Beta-prop_ATRN-MKLN-like"/>
</dbReference>
<dbReference type="VEuPathDB" id="FungiDB:MUCCIDRAFT_167347"/>
<dbReference type="SUPFAM" id="SSF117281">
    <property type="entry name" value="Kelch motif"/>
    <property type="match status" value="1"/>
</dbReference>
<dbReference type="AlphaFoldDB" id="A0A168HKW9"/>
<dbReference type="OrthoDB" id="432528at2759"/>
<protein>
    <recommendedName>
        <fullName evidence="6">Attractin/MKLN-like beta-propeller domain-containing protein</fullName>
    </recommendedName>
</protein>
<sequence>MSLTFLLLLALLSAVTEAYFYVPSFMSNLPFQGGMATAQKNNSLYMFGGENATTSYTNNLYKLDQLNDTFSWEAVNQVNTPPGTLYGQAVVTDSGSHMYLFGGMANATNNQMANLQYYQFAFDTNTWTAPSTNTNTTGNITMPLNRKLFSANYNAANSKVYIYGGSLNDTAIFADFWSFDTTTQQFTQLPNPGVPRYAHTASLLSNGQLVIIGGVAQVNQSGQIGNILAPMTNIYVYDTNTNQWDLKQVTAASGSALPSTRSAHNAVVTSDDRIIVFGGDNGANVREKAYLNAIGILDTKTWQWTVPAVSGIPPSRRSYAAGGLINNKYLTIAFGAALNTYYNDINVLNLESNAWLQTFAPTTSDGANSGLSGGVIAGVTIACVALVAIIVFLIWRFQGYVRWLVKRIHRDIWKPRAGEPVWAETTRIVFQILLLFIFAVFLAFVIRQAIESPNVTQTIEESAAEVQVPDVRFCFDGYPSYPATDIRTPGVTCQTDNGYSCTKFIQPLNMSVFQPTFADNLGAVNCFLFRAPTDFVLTSTSGANNGSRLLFTMWGDQTINYGRVHTSVYPKTMNPNAVIYGINDAMSNLMSESDVLNWQVNERNDIQATNVFSLEPYTYSALSYNLINHKYLQDVGWNYVGFLPISNSTPEVTTNFRQEAPNPNYVNTHADIGFMAVFPESFITTIEREVKMYTLVNALGFVGGIFGLLVAVQAWLFGYRPRSPWGVVHRWSIGDMKRSLLRGLQSKFKITESGVPLVHPVHHRFSVTDFQNLDYDEPETQRINRVEERMQMLEMLFKAYYVDDEVFRSLDDANRNGQLGQQMNSNQRSVRPAMNNNDSGRFPPPSFTNATAPRTEKMVDDSYSTGGGASISKPNVGGGYPQFTRHDTEDSSASHIPLTQHHPRQHAPPYQPNTTVQMDDDL</sequence>
<accession>A0A168HKW9</accession>
<dbReference type="Gene3D" id="2.120.10.80">
    <property type="entry name" value="Kelch-type beta propeller"/>
    <property type="match status" value="2"/>
</dbReference>
<keyword evidence="2" id="KW-0677">Repeat</keyword>
<keyword evidence="5" id="KW-0732">Signal</keyword>
<keyword evidence="4" id="KW-1133">Transmembrane helix</keyword>
<evidence type="ECO:0000256" key="1">
    <source>
        <dbReference type="ARBA" id="ARBA00022441"/>
    </source>
</evidence>
<feature type="transmembrane region" description="Helical" evidence="4">
    <location>
        <begin position="371"/>
        <end position="397"/>
    </location>
</feature>
<evidence type="ECO:0000313" key="7">
    <source>
        <dbReference type="EMBL" id="OAC98908.1"/>
    </source>
</evidence>
<evidence type="ECO:0000313" key="8">
    <source>
        <dbReference type="Proteomes" id="UP000077051"/>
    </source>
</evidence>
<gene>
    <name evidence="7" type="ORF">MUCCIDRAFT_167347</name>
</gene>
<dbReference type="SMART" id="SM00612">
    <property type="entry name" value="Kelch"/>
    <property type="match status" value="2"/>
</dbReference>
<evidence type="ECO:0000259" key="6">
    <source>
        <dbReference type="Pfam" id="PF24981"/>
    </source>
</evidence>
<feature type="signal peptide" evidence="5">
    <location>
        <begin position="1"/>
        <end position="18"/>
    </location>
</feature>
<evidence type="ECO:0000256" key="4">
    <source>
        <dbReference type="SAM" id="Phobius"/>
    </source>
</evidence>
<dbReference type="Pfam" id="PF24981">
    <property type="entry name" value="Beta-prop_ATRN-LZTR1"/>
    <property type="match status" value="1"/>
</dbReference>
<proteinExistence type="predicted"/>
<dbReference type="InterPro" id="IPR015915">
    <property type="entry name" value="Kelch-typ_b-propeller"/>
</dbReference>
<evidence type="ECO:0000256" key="5">
    <source>
        <dbReference type="SAM" id="SignalP"/>
    </source>
</evidence>
<feature type="transmembrane region" description="Helical" evidence="4">
    <location>
        <begin position="692"/>
        <end position="717"/>
    </location>
</feature>
<evidence type="ECO:0000256" key="2">
    <source>
        <dbReference type="ARBA" id="ARBA00022737"/>
    </source>
</evidence>
<dbReference type="Proteomes" id="UP000077051">
    <property type="component" value="Unassembled WGS sequence"/>
</dbReference>
<keyword evidence="8" id="KW-1185">Reference proteome</keyword>